<reference evidence="5 6" key="1">
    <citation type="submission" date="2024-09" db="EMBL/GenBank/DDBJ databases">
        <authorList>
            <person name="Sun Q."/>
            <person name="Mori K."/>
        </authorList>
    </citation>
    <scope>NUCLEOTIDE SEQUENCE [LARGE SCALE GENOMIC DNA]</scope>
    <source>
        <strain evidence="5 6">NCAIM B.02604</strain>
    </source>
</reference>
<dbReference type="SUPFAM" id="SSF53756">
    <property type="entry name" value="UDP-Glycosyltransferase/glycogen phosphorylase"/>
    <property type="match status" value="1"/>
</dbReference>
<evidence type="ECO:0000256" key="1">
    <source>
        <dbReference type="ARBA" id="ARBA00022676"/>
    </source>
</evidence>
<evidence type="ECO:0000259" key="4">
    <source>
        <dbReference type="Pfam" id="PF13579"/>
    </source>
</evidence>
<comment type="caution">
    <text evidence="5">The sequence shown here is derived from an EMBL/GenBank/DDBJ whole genome shotgun (WGS) entry which is preliminary data.</text>
</comment>
<dbReference type="PANTHER" id="PTHR12526:SF510">
    <property type="entry name" value="D-INOSITOL 3-PHOSPHATE GLYCOSYLTRANSFERASE"/>
    <property type="match status" value="1"/>
</dbReference>
<evidence type="ECO:0000313" key="6">
    <source>
        <dbReference type="Proteomes" id="UP001589862"/>
    </source>
</evidence>
<dbReference type="CDD" id="cd03794">
    <property type="entry name" value="GT4_WbuB-like"/>
    <property type="match status" value="1"/>
</dbReference>
<dbReference type="Gene3D" id="3.40.50.2000">
    <property type="entry name" value="Glycogen Phosphorylase B"/>
    <property type="match status" value="2"/>
</dbReference>
<evidence type="ECO:0000256" key="2">
    <source>
        <dbReference type="ARBA" id="ARBA00022679"/>
    </source>
</evidence>
<dbReference type="Pfam" id="PF00534">
    <property type="entry name" value="Glycos_transf_1"/>
    <property type="match status" value="1"/>
</dbReference>
<dbReference type="InterPro" id="IPR028098">
    <property type="entry name" value="Glyco_trans_4-like_N"/>
</dbReference>
<sequence>MSLNIEQASGVARNLLLIPSVLVTRLQADPAVLILLASRRFPSTITLPLLRNLARVFNTERSWSPALYEAAAGKTDPLQERAEQALELPRTERNARFLCKLADTCVSVGLGDEAQQLLDQLNNKTSYARRAKARLAAWRGELSDAIELLDPSVPGEGYQRRLLEAEYASLTTSSPKIEAERGYSPIKGRVLHVLTNSLPHSRSGYAYRTQAILEAQLEAGLEPQAVTRLGYPALVGQFFAPSYDEIEGIRYYRQTPLRMRLGLEAKLQQSAEMLAEHVRSFRPAVLHTTTHYVNALVVRAVAEAFGIPWVYEVRGQLADTWASNRGTWAYETERYKLFNAREAEMARTADAVVTLGEHMKQNLIRVGVDPNNICLCPNAVGQSYTAEPHDTHQARHELGLDPQAQYVGSVTSVVGYEGLDDLLRAAALLAPEFPRLRVLIAGDGAALESLKNLAASLGIADRVQFAGRVEKKLAPLYQAALDVFVVPRKDTLVTRSVTPLKSVEASALGKPVIVSDIPALHEVVKDQETGLVATAENPESFARAIAELLENPDTAGRLGSAGREWVLETRTWTVNAGTYLGLYRQLDAVN</sequence>
<dbReference type="Pfam" id="PF13579">
    <property type="entry name" value="Glyco_trans_4_4"/>
    <property type="match status" value="1"/>
</dbReference>
<evidence type="ECO:0000259" key="3">
    <source>
        <dbReference type="Pfam" id="PF00534"/>
    </source>
</evidence>
<dbReference type="Proteomes" id="UP001589862">
    <property type="component" value="Unassembled WGS sequence"/>
</dbReference>
<gene>
    <name evidence="5" type="ORF">ACFFFR_09885</name>
</gene>
<keyword evidence="1" id="KW-0328">Glycosyltransferase</keyword>
<keyword evidence="6" id="KW-1185">Reference proteome</keyword>
<feature type="domain" description="Glycosyltransferase subfamily 4-like N-terminal" evidence="4">
    <location>
        <begin position="204"/>
        <end position="378"/>
    </location>
</feature>
<dbReference type="EMBL" id="JBHLUB010000031">
    <property type="protein sequence ID" value="MFC0582683.1"/>
    <property type="molecule type" value="Genomic_DNA"/>
</dbReference>
<evidence type="ECO:0000313" key="5">
    <source>
        <dbReference type="EMBL" id="MFC0582683.1"/>
    </source>
</evidence>
<dbReference type="RefSeq" id="WP_377460025.1">
    <property type="nucleotide sequence ID" value="NZ_JBHLUB010000031.1"/>
</dbReference>
<dbReference type="InterPro" id="IPR001296">
    <property type="entry name" value="Glyco_trans_1"/>
</dbReference>
<feature type="domain" description="Glycosyl transferase family 1" evidence="3">
    <location>
        <begin position="394"/>
        <end position="565"/>
    </location>
</feature>
<accession>A0ABV6PC56</accession>
<name>A0ABV6PC56_9MICC</name>
<proteinExistence type="predicted"/>
<keyword evidence="2" id="KW-0808">Transferase</keyword>
<protein>
    <submittedName>
        <fullName evidence="5">Glycosyltransferase family 4 protein</fullName>
    </submittedName>
</protein>
<organism evidence="5 6">
    <name type="scientific">Micrococcoides hystricis</name>
    <dbReference type="NCBI Taxonomy" id="1572761"/>
    <lineage>
        <taxon>Bacteria</taxon>
        <taxon>Bacillati</taxon>
        <taxon>Actinomycetota</taxon>
        <taxon>Actinomycetes</taxon>
        <taxon>Micrococcales</taxon>
        <taxon>Micrococcaceae</taxon>
        <taxon>Micrococcoides</taxon>
    </lineage>
</organism>
<dbReference type="PANTHER" id="PTHR12526">
    <property type="entry name" value="GLYCOSYLTRANSFERASE"/>
    <property type="match status" value="1"/>
</dbReference>